<name>A0ABR3G2F4_9AGAR</name>
<evidence type="ECO:0000256" key="1">
    <source>
        <dbReference type="ARBA" id="ARBA00022553"/>
    </source>
</evidence>
<feature type="region of interest" description="Disordered" evidence="2">
    <location>
        <begin position="49"/>
        <end position="179"/>
    </location>
</feature>
<accession>A0ABR3G2F4</accession>
<organism evidence="3 4">
    <name type="scientific">Marasmius crinis-equi</name>
    <dbReference type="NCBI Taxonomy" id="585013"/>
    <lineage>
        <taxon>Eukaryota</taxon>
        <taxon>Fungi</taxon>
        <taxon>Dikarya</taxon>
        <taxon>Basidiomycota</taxon>
        <taxon>Agaricomycotina</taxon>
        <taxon>Agaricomycetes</taxon>
        <taxon>Agaricomycetidae</taxon>
        <taxon>Agaricales</taxon>
        <taxon>Marasmiineae</taxon>
        <taxon>Marasmiaceae</taxon>
        <taxon>Marasmius</taxon>
    </lineage>
</organism>
<dbReference type="Proteomes" id="UP001465976">
    <property type="component" value="Unassembled WGS sequence"/>
</dbReference>
<comment type="caution">
    <text evidence="3">The sequence shown here is derived from an EMBL/GenBank/DDBJ whole genome shotgun (WGS) entry which is preliminary data.</text>
</comment>
<sequence>MEAKLKALKVVDLKAILNKANQPPPAKANKQDLISRILASQEAIAVYNAEHGEIEDIPEPEPEPELEPEPEAAVEPTPTEPPPVVDPTPPADPEEEKRRKRAERFGIPYQPASDTTLKSRAARFGIPVDDAGKRVDSKANSNPKKRASPVAATPDPEEQERRKKRAERFGLVNKEEEAKKEARAARFGAKAESVSDRVWRQLKLNQPNSEETKKQEEEALHAFFFFVWPIEVAPSSPVRTRARQYKYRRDESGEEMGTPKSNEAVCVRSFGEERDYSSDWKK</sequence>
<evidence type="ECO:0000313" key="3">
    <source>
        <dbReference type="EMBL" id="KAL0581854.1"/>
    </source>
</evidence>
<evidence type="ECO:0000313" key="4">
    <source>
        <dbReference type="Proteomes" id="UP001465976"/>
    </source>
</evidence>
<keyword evidence="1" id="KW-0597">Phosphoprotein</keyword>
<dbReference type="PANTHER" id="PTHR46551:SF1">
    <property type="entry name" value="SAP DOMAIN-CONTAINING RIBONUCLEOPROTEIN"/>
    <property type="match status" value="1"/>
</dbReference>
<reference evidence="3 4" key="1">
    <citation type="submission" date="2024-02" db="EMBL/GenBank/DDBJ databases">
        <title>A draft genome for the cacao thread blight pathogen Marasmius crinis-equi.</title>
        <authorList>
            <person name="Cohen S.P."/>
            <person name="Baruah I.K."/>
            <person name="Amoako-Attah I."/>
            <person name="Bukari Y."/>
            <person name="Meinhardt L.W."/>
            <person name="Bailey B.A."/>
        </authorList>
    </citation>
    <scope>NUCLEOTIDE SEQUENCE [LARGE SCALE GENOMIC DNA]</scope>
    <source>
        <strain evidence="3 4">GH-76</strain>
    </source>
</reference>
<dbReference type="Gene3D" id="1.10.720.30">
    <property type="entry name" value="SAP domain"/>
    <property type="match status" value="1"/>
</dbReference>
<dbReference type="PANTHER" id="PTHR46551">
    <property type="entry name" value="SAP DOMAIN-CONTAINING RIBONUCLEOPROTEIN"/>
    <property type="match status" value="1"/>
</dbReference>
<protein>
    <recommendedName>
        <fullName evidence="5">THO1-MOS11 C-terminal domain-containing protein</fullName>
    </recommendedName>
</protein>
<gene>
    <name evidence="3" type="ORF">V5O48_000222</name>
</gene>
<dbReference type="InterPro" id="IPR036361">
    <property type="entry name" value="SAP_dom_sf"/>
</dbReference>
<evidence type="ECO:0000256" key="2">
    <source>
        <dbReference type="SAM" id="MobiDB-lite"/>
    </source>
</evidence>
<feature type="compositionally biased region" description="Acidic residues" evidence="2">
    <location>
        <begin position="53"/>
        <end position="72"/>
    </location>
</feature>
<dbReference type="InterPro" id="IPR052240">
    <property type="entry name" value="SAP_domain_ribonucleoprotein"/>
</dbReference>
<dbReference type="EMBL" id="JBAHYK010000003">
    <property type="protein sequence ID" value="KAL0581854.1"/>
    <property type="molecule type" value="Genomic_DNA"/>
</dbReference>
<proteinExistence type="predicted"/>
<feature type="compositionally biased region" description="Pro residues" evidence="2">
    <location>
        <begin position="78"/>
        <end position="91"/>
    </location>
</feature>
<evidence type="ECO:0008006" key="5">
    <source>
        <dbReference type="Google" id="ProtNLM"/>
    </source>
</evidence>
<keyword evidence="4" id="KW-1185">Reference proteome</keyword>